<dbReference type="GO" id="GO:0003677">
    <property type="term" value="F:DNA binding"/>
    <property type="evidence" value="ECO:0007669"/>
    <property type="project" value="UniProtKB-UniRule"/>
</dbReference>
<dbReference type="SUPFAM" id="SSF89447">
    <property type="entry name" value="AbrB/MazE/MraZ-like"/>
    <property type="match status" value="1"/>
</dbReference>
<organism evidence="4 5">
    <name type="scientific">Promicromonospora soli</name>
    <dbReference type="NCBI Taxonomy" id="2035533"/>
    <lineage>
        <taxon>Bacteria</taxon>
        <taxon>Bacillati</taxon>
        <taxon>Actinomycetota</taxon>
        <taxon>Actinomycetes</taxon>
        <taxon>Micrococcales</taxon>
        <taxon>Promicromonosporaceae</taxon>
        <taxon>Promicromonospora</taxon>
    </lineage>
</organism>
<feature type="domain" description="SpoVT-AbrB" evidence="3">
    <location>
        <begin position="51"/>
        <end position="96"/>
    </location>
</feature>
<reference evidence="4" key="1">
    <citation type="journal article" date="2014" name="Int. J. Syst. Evol. Microbiol.">
        <title>Complete genome sequence of Corynebacterium casei LMG S-19264T (=DSM 44701T), isolated from a smear-ripened cheese.</title>
        <authorList>
            <consortium name="US DOE Joint Genome Institute (JGI-PGF)"/>
            <person name="Walter F."/>
            <person name="Albersmeier A."/>
            <person name="Kalinowski J."/>
            <person name="Ruckert C."/>
        </authorList>
    </citation>
    <scope>NUCLEOTIDE SEQUENCE</scope>
    <source>
        <strain evidence="4">CGMCC 4.7398</strain>
    </source>
</reference>
<evidence type="ECO:0000256" key="2">
    <source>
        <dbReference type="SAM" id="MobiDB-lite"/>
    </source>
</evidence>
<dbReference type="EMBL" id="BNAS01000010">
    <property type="protein sequence ID" value="GHH79721.1"/>
    <property type="molecule type" value="Genomic_DNA"/>
</dbReference>
<keyword evidence="1" id="KW-0238">DNA-binding</keyword>
<dbReference type="InterPro" id="IPR007159">
    <property type="entry name" value="SpoVT-AbrB_dom"/>
</dbReference>
<name>A0A919L1U9_9MICO</name>
<sequence>MLTPATIDGLTDTRGTAIHTTPSARKTESPAPSNSTLALVRTWRYRVRMRKKIVTIGNSAGVTISPADLQELGIGVGDPVEVTVRGGVLELRAVNKYEGMNLDELSAILDKRRIRR</sequence>
<evidence type="ECO:0000256" key="1">
    <source>
        <dbReference type="PROSITE-ProRule" id="PRU01076"/>
    </source>
</evidence>
<evidence type="ECO:0000259" key="3">
    <source>
        <dbReference type="PROSITE" id="PS51740"/>
    </source>
</evidence>
<dbReference type="Gene3D" id="2.10.260.10">
    <property type="match status" value="1"/>
</dbReference>
<dbReference type="InterPro" id="IPR037914">
    <property type="entry name" value="SpoVT-AbrB_sf"/>
</dbReference>
<proteinExistence type="predicted"/>
<gene>
    <name evidence="4" type="ORF">GCM10017772_46120</name>
</gene>
<evidence type="ECO:0000313" key="4">
    <source>
        <dbReference type="EMBL" id="GHH79721.1"/>
    </source>
</evidence>
<feature type="compositionally biased region" description="Polar residues" evidence="2">
    <location>
        <begin position="18"/>
        <end position="35"/>
    </location>
</feature>
<dbReference type="Proteomes" id="UP000627369">
    <property type="component" value="Unassembled WGS sequence"/>
</dbReference>
<evidence type="ECO:0000313" key="5">
    <source>
        <dbReference type="Proteomes" id="UP000627369"/>
    </source>
</evidence>
<keyword evidence="5" id="KW-1185">Reference proteome</keyword>
<dbReference type="SMART" id="SM00966">
    <property type="entry name" value="SpoVT_AbrB"/>
    <property type="match status" value="1"/>
</dbReference>
<comment type="caution">
    <text evidence="4">The sequence shown here is derived from an EMBL/GenBank/DDBJ whole genome shotgun (WGS) entry which is preliminary data.</text>
</comment>
<feature type="region of interest" description="Disordered" evidence="2">
    <location>
        <begin position="1"/>
        <end position="35"/>
    </location>
</feature>
<dbReference type="PROSITE" id="PS51740">
    <property type="entry name" value="SPOVT_ABRB"/>
    <property type="match status" value="1"/>
</dbReference>
<dbReference type="AlphaFoldDB" id="A0A919L1U9"/>
<reference evidence="4" key="2">
    <citation type="submission" date="2020-09" db="EMBL/GenBank/DDBJ databases">
        <authorList>
            <person name="Sun Q."/>
            <person name="Zhou Y."/>
        </authorList>
    </citation>
    <scope>NUCLEOTIDE SEQUENCE</scope>
    <source>
        <strain evidence="4">CGMCC 4.7398</strain>
    </source>
</reference>
<accession>A0A919L1U9</accession>
<protein>
    <recommendedName>
        <fullName evidence="3">SpoVT-AbrB domain-containing protein</fullName>
    </recommendedName>
</protein>